<evidence type="ECO:0000256" key="3">
    <source>
        <dbReference type="ARBA" id="ARBA00034003"/>
    </source>
</evidence>
<dbReference type="CDD" id="cd07905">
    <property type="entry name" value="Adenylation_DNA_ligase_LigC"/>
    <property type="match status" value="1"/>
</dbReference>
<comment type="catalytic activity">
    <reaction evidence="3">
        <text>ATP + (deoxyribonucleotide)n-3'-hydroxyl + 5'-phospho-(deoxyribonucleotide)m = (deoxyribonucleotide)n+m + AMP + diphosphate.</text>
        <dbReference type="EC" id="6.5.1.1"/>
    </reaction>
</comment>
<dbReference type="InterPro" id="IPR044119">
    <property type="entry name" value="Adenylation_LigC-like"/>
</dbReference>
<keyword evidence="6" id="KW-1185">Reference proteome</keyword>
<dbReference type="InterPro" id="IPR016059">
    <property type="entry name" value="DNA_ligase_ATP-dep_CS"/>
</dbReference>
<name>A0ABV8WQB5_9MICC</name>
<dbReference type="EMBL" id="JBHSDQ010000013">
    <property type="protein sequence ID" value="MFC4398284.1"/>
    <property type="molecule type" value="Genomic_DNA"/>
</dbReference>
<evidence type="ECO:0000259" key="4">
    <source>
        <dbReference type="PROSITE" id="PS50160"/>
    </source>
</evidence>
<reference evidence="6" key="1">
    <citation type="journal article" date="2019" name="Int. J. Syst. Evol. Microbiol.">
        <title>The Global Catalogue of Microorganisms (GCM) 10K type strain sequencing project: providing services to taxonomists for standard genome sequencing and annotation.</title>
        <authorList>
            <consortium name="The Broad Institute Genomics Platform"/>
            <consortium name="The Broad Institute Genome Sequencing Center for Infectious Disease"/>
            <person name="Wu L."/>
            <person name="Ma J."/>
        </authorList>
    </citation>
    <scope>NUCLEOTIDE SEQUENCE [LARGE SCALE GENOMIC DNA]</scope>
    <source>
        <strain evidence="6">PJ61</strain>
    </source>
</reference>
<dbReference type="InterPro" id="IPR012310">
    <property type="entry name" value="DNA_ligase_ATP-dep_cent"/>
</dbReference>
<dbReference type="PROSITE" id="PS00333">
    <property type="entry name" value="DNA_LIGASE_A2"/>
    <property type="match status" value="1"/>
</dbReference>
<dbReference type="InterPro" id="IPR044117">
    <property type="entry name" value="OBF_LigC-like"/>
</dbReference>
<keyword evidence="2 5" id="KW-0436">Ligase</keyword>
<dbReference type="GO" id="GO:0016874">
    <property type="term" value="F:ligase activity"/>
    <property type="evidence" value="ECO:0007669"/>
    <property type="project" value="UniProtKB-KW"/>
</dbReference>
<dbReference type="Proteomes" id="UP001595778">
    <property type="component" value="Unassembled WGS sequence"/>
</dbReference>
<dbReference type="InterPro" id="IPR012340">
    <property type="entry name" value="NA-bd_OB-fold"/>
</dbReference>
<dbReference type="RefSeq" id="WP_376979698.1">
    <property type="nucleotide sequence ID" value="NZ_JBHSDQ010000013.1"/>
</dbReference>
<protein>
    <submittedName>
        <fullName evidence="5">ATP-dependent DNA ligase</fullName>
    </submittedName>
</protein>
<dbReference type="CDD" id="cd07970">
    <property type="entry name" value="OBF_DNA_ligase_LigC"/>
    <property type="match status" value="1"/>
</dbReference>
<proteinExistence type="inferred from homology"/>
<evidence type="ECO:0000313" key="5">
    <source>
        <dbReference type="EMBL" id="MFC4398284.1"/>
    </source>
</evidence>
<evidence type="ECO:0000313" key="6">
    <source>
        <dbReference type="Proteomes" id="UP001595778"/>
    </source>
</evidence>
<gene>
    <name evidence="5" type="ORF">ACFO0G_19495</name>
</gene>
<dbReference type="Pfam" id="PF01068">
    <property type="entry name" value="DNA_ligase_A_M"/>
    <property type="match status" value="1"/>
</dbReference>
<organism evidence="5 6">
    <name type="scientific">Arthrobacter sedimenti</name>
    <dbReference type="NCBI Taxonomy" id="2694931"/>
    <lineage>
        <taxon>Bacteria</taxon>
        <taxon>Bacillati</taxon>
        <taxon>Actinomycetota</taxon>
        <taxon>Actinomycetes</taxon>
        <taxon>Micrococcales</taxon>
        <taxon>Micrococcaceae</taxon>
        <taxon>Arthrobacter</taxon>
    </lineage>
</organism>
<dbReference type="SUPFAM" id="SSF56091">
    <property type="entry name" value="DNA ligase/mRNA capping enzyme, catalytic domain"/>
    <property type="match status" value="1"/>
</dbReference>
<dbReference type="PANTHER" id="PTHR45674">
    <property type="entry name" value="DNA LIGASE 1/3 FAMILY MEMBER"/>
    <property type="match status" value="1"/>
</dbReference>
<dbReference type="Gene3D" id="2.40.50.140">
    <property type="entry name" value="Nucleic acid-binding proteins"/>
    <property type="match status" value="1"/>
</dbReference>
<sequence length="342" mass="37451">MTEDVPATLQPPVPLALAKAVESVPAEAALPGGSVYEPKWDGFRMCALIGTAGVSLWSRQGKDLTPYFPDLAEALADQVPPGCVLDGEAVMWTADRLDFDALQRRLVTSKASLPALVREHPASFVAFDLLAVAGHDIREAPLSQRRELLEQLAGEWEPPLNLSPATRDRPQALKWFEELHHAGLEGLVVKGAAQNYQPVRQWVKVKRRESLDVVCAAVIGPLDRPQYIVAGLPIEGRLRIVGRSTPLTAKAARELSAYLHRPQGTHPWPEVITETMLNRFSKTKGPVSLTLVEPLVVEISADAAWTGNAFRHAVRYVRPRPELEAESVVLPEQWPLHGSSGA</sequence>
<dbReference type="Gene3D" id="3.30.470.30">
    <property type="entry name" value="DNA ligase/mRNA capping enzyme"/>
    <property type="match status" value="1"/>
</dbReference>
<dbReference type="PANTHER" id="PTHR45674:SF4">
    <property type="entry name" value="DNA LIGASE 1"/>
    <property type="match status" value="1"/>
</dbReference>
<comment type="similarity">
    <text evidence="1">Belongs to the ATP-dependent DNA ligase family.</text>
</comment>
<feature type="domain" description="ATP-dependent DNA ligase family profile" evidence="4">
    <location>
        <begin position="115"/>
        <end position="207"/>
    </location>
</feature>
<evidence type="ECO:0000256" key="2">
    <source>
        <dbReference type="ARBA" id="ARBA00022598"/>
    </source>
</evidence>
<comment type="caution">
    <text evidence="5">The sequence shown here is derived from an EMBL/GenBank/DDBJ whole genome shotgun (WGS) entry which is preliminary data.</text>
</comment>
<dbReference type="InterPro" id="IPR050191">
    <property type="entry name" value="ATP-dep_DNA_ligase"/>
</dbReference>
<evidence type="ECO:0000256" key="1">
    <source>
        <dbReference type="ARBA" id="ARBA00007572"/>
    </source>
</evidence>
<accession>A0ABV8WQB5</accession>
<dbReference type="PROSITE" id="PS50160">
    <property type="entry name" value="DNA_LIGASE_A3"/>
    <property type="match status" value="1"/>
</dbReference>